<protein>
    <submittedName>
        <fullName evidence="1">Uncharacterized protein</fullName>
    </submittedName>
</protein>
<dbReference type="KEGG" id="vdi:Vdis_2128"/>
<dbReference type="Proteomes" id="UP000006681">
    <property type="component" value="Chromosome"/>
</dbReference>
<keyword evidence="2" id="KW-1185">Reference proteome</keyword>
<dbReference type="RefSeq" id="WP_013337222.1">
    <property type="nucleotide sequence ID" value="NC_014537.1"/>
</dbReference>
<organism evidence="1 2">
    <name type="scientific">Vulcanisaeta distributa (strain DSM 14429 / JCM 11212 / NBRC 100878 / IC-017)</name>
    <dbReference type="NCBI Taxonomy" id="572478"/>
    <lineage>
        <taxon>Archaea</taxon>
        <taxon>Thermoproteota</taxon>
        <taxon>Thermoprotei</taxon>
        <taxon>Thermoproteales</taxon>
        <taxon>Thermoproteaceae</taxon>
        <taxon>Vulcanisaeta</taxon>
    </lineage>
</organism>
<evidence type="ECO:0000313" key="1">
    <source>
        <dbReference type="EMBL" id="ADN51497.1"/>
    </source>
</evidence>
<proteinExistence type="predicted"/>
<reference evidence="1 2" key="1">
    <citation type="journal article" date="2010" name="Stand. Genomic Sci.">
        <title>Complete genome sequence of Vulcanisaeta distributa type strain (IC-017).</title>
        <authorList>
            <person name="Mavromatis K."/>
            <person name="Sikorski J."/>
            <person name="Pabst E."/>
            <person name="Teshima H."/>
            <person name="Lapidus A."/>
            <person name="Lucas S."/>
            <person name="Nolan M."/>
            <person name="Glavina Del Rio T."/>
            <person name="Cheng J.F."/>
            <person name="Bruce D."/>
            <person name="Goodwin L."/>
            <person name="Pitluck S."/>
            <person name="Liolios K."/>
            <person name="Ivanova N."/>
            <person name="Mikhailova N."/>
            <person name="Pati A."/>
            <person name="Chen A."/>
            <person name="Palaniappan K."/>
            <person name="Land M."/>
            <person name="Hauser L."/>
            <person name="Chang Y.J."/>
            <person name="Jeffries C.D."/>
            <person name="Rohde M."/>
            <person name="Spring S."/>
            <person name="Goker M."/>
            <person name="Wirth R."/>
            <person name="Woyke T."/>
            <person name="Bristow J."/>
            <person name="Eisen J.A."/>
            <person name="Markowitz V."/>
            <person name="Hugenholtz P."/>
            <person name="Klenk H.P."/>
            <person name="Kyrpides N.C."/>
        </authorList>
    </citation>
    <scope>NUCLEOTIDE SEQUENCE [LARGE SCALE GENOMIC DNA]</scope>
    <source>
        <strain evidence="2">DSM 14429 / JCM 11212 / NBRC 100878 / IC-017</strain>
    </source>
</reference>
<dbReference type="AlphaFoldDB" id="E1QPT7"/>
<dbReference type="GeneID" id="9753081"/>
<name>E1QPT7_VULDI</name>
<dbReference type="STRING" id="572478.Vdis_2128"/>
<dbReference type="HOGENOM" id="CLU_2748418_0_0_2"/>
<evidence type="ECO:0000313" key="2">
    <source>
        <dbReference type="Proteomes" id="UP000006681"/>
    </source>
</evidence>
<gene>
    <name evidence="1" type="ordered locus">Vdis_2128</name>
</gene>
<dbReference type="EMBL" id="CP002100">
    <property type="protein sequence ID" value="ADN51497.1"/>
    <property type="molecule type" value="Genomic_DNA"/>
</dbReference>
<accession>E1QPT7</accession>
<sequence>MAIEVPSNLRLYGDRCTQAGNASLTNQIIDEGTRKEAIEVLTEALLRLEKWKIQGMEWLSEYVKSAEDSG</sequence>
<reference evidence="2" key="2">
    <citation type="journal article" date="2010" name="Stand. Genomic Sci.">
        <title>Complete genome sequence of Vulcanisaeta distributa type strain (IC-017T).</title>
        <authorList>
            <person name="Mavromatis K."/>
            <person name="Sikorski J."/>
            <person name="Pabst E."/>
            <person name="Teshima H."/>
            <person name="Lapidus A."/>
            <person name="Lucas S."/>
            <person name="Nolan M."/>
            <person name="Glavina Del Rio T."/>
            <person name="Cheng J."/>
            <person name="Bruce D."/>
            <person name="Goodwin L."/>
            <person name="Pitluck S."/>
            <person name="Liolios K."/>
            <person name="Ivanova N."/>
            <person name="Mikhailova N."/>
            <person name="Pati A."/>
            <person name="Chen A."/>
            <person name="Palaniappan K."/>
            <person name="Land M."/>
            <person name="Hauser L."/>
            <person name="Chang Y."/>
            <person name="Jeffries C."/>
            <person name="Rohde M."/>
            <person name="Spring S."/>
            <person name="Goker M."/>
            <person name="Wirth R."/>
            <person name="Woyke T."/>
            <person name="Bristow J."/>
            <person name="Eisen J."/>
            <person name="Markowitz V."/>
            <person name="Hugenholtz P."/>
            <person name="Klenk H."/>
            <person name="Kyrpides N."/>
        </authorList>
    </citation>
    <scope>NUCLEOTIDE SEQUENCE [LARGE SCALE GENOMIC DNA]</scope>
    <source>
        <strain evidence="2">DSM 14429 / JCM 11212 / NBRC 100878 / IC-017</strain>
    </source>
</reference>